<proteinExistence type="predicted"/>
<comment type="caution">
    <text evidence="2">The sequence shown here is derived from an EMBL/GenBank/DDBJ whole genome shotgun (WGS) entry which is preliminary data.</text>
</comment>
<name>A0A2I0HZF1_PUNGR</name>
<sequence length="254" mass="28102">MATSEKVESGGRQAQGDWTGSKASARVFSKFIPSVGYYHGRGANACDFYLRARSSGGGTPTPDSRGLREISGRSLKSRVGPPSPNEPTPKLRSPAGFEPFGDVDQRMGPQSRSFRLIRGLKPLIGDPDFSIEVTGNHSGNRRPLWRAWSHRLAAPACESIRNSDLEPHVNLRARAADRRPRPFLQGRRYPRRTPATSMEGVFSIVEAWQMSLEHPMNNMKLIPRVDNEGVMREASFKWGGFAIGEQGEGKKSKI</sequence>
<feature type="region of interest" description="Disordered" evidence="1">
    <location>
        <begin position="55"/>
        <end position="105"/>
    </location>
</feature>
<gene>
    <name evidence="2" type="ORF">CRG98_042674</name>
</gene>
<evidence type="ECO:0000313" key="2">
    <source>
        <dbReference type="EMBL" id="PKI36973.1"/>
    </source>
</evidence>
<dbReference type="Proteomes" id="UP000233551">
    <property type="component" value="Unassembled WGS sequence"/>
</dbReference>
<reference evidence="2 3" key="1">
    <citation type="submission" date="2017-11" db="EMBL/GenBank/DDBJ databases">
        <title>De-novo sequencing of pomegranate (Punica granatum L.) genome.</title>
        <authorList>
            <person name="Akparov Z."/>
            <person name="Amiraslanov A."/>
            <person name="Hajiyeva S."/>
            <person name="Abbasov M."/>
            <person name="Kaur K."/>
            <person name="Hamwieh A."/>
            <person name="Solovyev V."/>
            <person name="Salamov A."/>
            <person name="Braich B."/>
            <person name="Kosarev P."/>
            <person name="Mahmoud A."/>
            <person name="Hajiyev E."/>
            <person name="Babayeva S."/>
            <person name="Izzatullayeva V."/>
            <person name="Mammadov A."/>
            <person name="Mammadov A."/>
            <person name="Sharifova S."/>
            <person name="Ojaghi J."/>
            <person name="Eynullazada K."/>
            <person name="Bayramov B."/>
            <person name="Abdulazimova A."/>
            <person name="Shahmuradov I."/>
        </authorList>
    </citation>
    <scope>NUCLEOTIDE SEQUENCE [LARGE SCALE GENOMIC DNA]</scope>
    <source>
        <strain evidence="3">cv. AG2017</strain>
        <tissue evidence="2">Leaf</tissue>
    </source>
</reference>
<organism evidence="2 3">
    <name type="scientific">Punica granatum</name>
    <name type="common">Pomegranate</name>
    <dbReference type="NCBI Taxonomy" id="22663"/>
    <lineage>
        <taxon>Eukaryota</taxon>
        <taxon>Viridiplantae</taxon>
        <taxon>Streptophyta</taxon>
        <taxon>Embryophyta</taxon>
        <taxon>Tracheophyta</taxon>
        <taxon>Spermatophyta</taxon>
        <taxon>Magnoliopsida</taxon>
        <taxon>eudicotyledons</taxon>
        <taxon>Gunneridae</taxon>
        <taxon>Pentapetalae</taxon>
        <taxon>rosids</taxon>
        <taxon>malvids</taxon>
        <taxon>Myrtales</taxon>
        <taxon>Lythraceae</taxon>
        <taxon>Punica</taxon>
    </lineage>
</organism>
<protein>
    <submittedName>
        <fullName evidence="2">Uncharacterized protein</fullName>
    </submittedName>
</protein>
<accession>A0A2I0HZF1</accession>
<keyword evidence="3" id="KW-1185">Reference proteome</keyword>
<evidence type="ECO:0000313" key="3">
    <source>
        <dbReference type="Proteomes" id="UP000233551"/>
    </source>
</evidence>
<dbReference type="AlphaFoldDB" id="A0A2I0HZF1"/>
<feature type="region of interest" description="Disordered" evidence="1">
    <location>
        <begin position="1"/>
        <end position="22"/>
    </location>
</feature>
<dbReference type="EMBL" id="PGOL01004632">
    <property type="protein sequence ID" value="PKI36973.1"/>
    <property type="molecule type" value="Genomic_DNA"/>
</dbReference>
<evidence type="ECO:0000256" key="1">
    <source>
        <dbReference type="SAM" id="MobiDB-lite"/>
    </source>
</evidence>